<dbReference type="SMART" id="SM01321">
    <property type="entry name" value="Y1_Tnp"/>
    <property type="match status" value="1"/>
</dbReference>
<dbReference type="Gene3D" id="3.30.70.1290">
    <property type="entry name" value="Transposase IS200-like"/>
    <property type="match status" value="1"/>
</dbReference>
<name>A0A1T5LVR9_9FIRM</name>
<dbReference type="PANTHER" id="PTHR34322:SF2">
    <property type="entry name" value="TRANSPOSASE IS200-LIKE DOMAIN-CONTAINING PROTEIN"/>
    <property type="match status" value="1"/>
</dbReference>
<evidence type="ECO:0000313" key="3">
    <source>
        <dbReference type="Proteomes" id="UP000190285"/>
    </source>
</evidence>
<protein>
    <submittedName>
        <fullName evidence="2">REP element-mobilizing transposase RayT</fullName>
    </submittedName>
</protein>
<keyword evidence="3" id="KW-1185">Reference proteome</keyword>
<dbReference type="GO" id="GO:0004803">
    <property type="term" value="F:transposase activity"/>
    <property type="evidence" value="ECO:0007669"/>
    <property type="project" value="InterPro"/>
</dbReference>
<dbReference type="Proteomes" id="UP000190285">
    <property type="component" value="Unassembled WGS sequence"/>
</dbReference>
<accession>A0A1T5LVR9</accession>
<reference evidence="3" key="1">
    <citation type="submission" date="2017-02" db="EMBL/GenBank/DDBJ databases">
        <authorList>
            <person name="Varghese N."/>
            <person name="Submissions S."/>
        </authorList>
    </citation>
    <scope>NUCLEOTIDE SEQUENCE [LARGE SCALE GENOMIC DNA]</scope>
    <source>
        <strain evidence="3">M1</strain>
    </source>
</reference>
<evidence type="ECO:0000313" key="2">
    <source>
        <dbReference type="EMBL" id="SKC79934.1"/>
    </source>
</evidence>
<dbReference type="InterPro" id="IPR036515">
    <property type="entry name" value="Transposase_17_sf"/>
</dbReference>
<evidence type="ECO:0000259" key="1">
    <source>
        <dbReference type="SMART" id="SM01321"/>
    </source>
</evidence>
<sequence>MPRQARQRSNTGIYHVMIRGIDKRDIFLDEEDRTKFIECVLKAKKKGKFKIYGYCLMDNHIHMLIKKDEEIGISMRRITGGYVGWHNRKYERTGHLFQNRYMSEPVEKEGYLLIVLRYIHQNPVKAGIVNKVEDYKWSSYKEYYNDYSGQKSFISTALIKDYFKTFKDFVNYMNANNNDECLEYKPIKRYNDNTLRKIIQKEYEINNINKMPIKERNKIIEKIYNETEASIRQLSRILGIGKTIIEKAVKKDSRNVPLSYKLEVNQHMNFLTSISSYKAFVEYWNSKLNRKG</sequence>
<proteinExistence type="predicted"/>
<dbReference type="InterPro" id="IPR002686">
    <property type="entry name" value="Transposase_17"/>
</dbReference>
<dbReference type="PANTHER" id="PTHR34322">
    <property type="entry name" value="TRANSPOSASE, Y1_TNP DOMAIN-CONTAINING"/>
    <property type="match status" value="1"/>
</dbReference>
<dbReference type="NCBIfam" id="NF047646">
    <property type="entry name" value="REP_Tyr_transpos"/>
    <property type="match status" value="1"/>
</dbReference>
<dbReference type="Pfam" id="PF01797">
    <property type="entry name" value="Y1_Tnp"/>
    <property type="match status" value="1"/>
</dbReference>
<dbReference type="RefSeq" id="WP_244282129.1">
    <property type="nucleotide sequence ID" value="NZ_FUZT01000008.1"/>
</dbReference>
<dbReference type="SUPFAM" id="SSF143422">
    <property type="entry name" value="Transposase IS200-like"/>
    <property type="match status" value="1"/>
</dbReference>
<feature type="domain" description="Transposase IS200-like" evidence="1">
    <location>
        <begin position="9"/>
        <end position="122"/>
    </location>
</feature>
<dbReference type="GO" id="GO:0003677">
    <property type="term" value="F:DNA binding"/>
    <property type="evidence" value="ECO:0007669"/>
    <property type="project" value="InterPro"/>
</dbReference>
<gene>
    <name evidence="2" type="ORF">SAMN02194393_03392</name>
</gene>
<dbReference type="EMBL" id="FUZT01000008">
    <property type="protein sequence ID" value="SKC79934.1"/>
    <property type="molecule type" value="Genomic_DNA"/>
</dbReference>
<dbReference type="AlphaFoldDB" id="A0A1T5LVR9"/>
<organism evidence="2 3">
    <name type="scientific">Maledivibacter halophilus</name>
    <dbReference type="NCBI Taxonomy" id="36842"/>
    <lineage>
        <taxon>Bacteria</taxon>
        <taxon>Bacillati</taxon>
        <taxon>Bacillota</taxon>
        <taxon>Clostridia</taxon>
        <taxon>Peptostreptococcales</taxon>
        <taxon>Caminicellaceae</taxon>
        <taxon>Maledivibacter</taxon>
    </lineage>
</organism>
<dbReference type="STRING" id="36842.SAMN02194393_03392"/>
<dbReference type="GO" id="GO:0006313">
    <property type="term" value="P:DNA transposition"/>
    <property type="evidence" value="ECO:0007669"/>
    <property type="project" value="InterPro"/>
</dbReference>